<organism evidence="8 9">
    <name type="scientific">Meganyctiphanes norvegica</name>
    <name type="common">Northern krill</name>
    <name type="synonym">Thysanopoda norvegica</name>
    <dbReference type="NCBI Taxonomy" id="48144"/>
    <lineage>
        <taxon>Eukaryota</taxon>
        <taxon>Metazoa</taxon>
        <taxon>Ecdysozoa</taxon>
        <taxon>Arthropoda</taxon>
        <taxon>Crustacea</taxon>
        <taxon>Multicrustacea</taxon>
        <taxon>Malacostraca</taxon>
        <taxon>Eumalacostraca</taxon>
        <taxon>Eucarida</taxon>
        <taxon>Euphausiacea</taxon>
        <taxon>Euphausiidae</taxon>
        <taxon>Meganyctiphanes</taxon>
    </lineage>
</organism>
<dbReference type="Gene3D" id="3.30.40.10">
    <property type="entry name" value="Zinc/RING finger domain, C3HC4 (zinc finger)"/>
    <property type="match status" value="1"/>
</dbReference>
<feature type="domain" description="B box-type" evidence="6">
    <location>
        <begin position="168"/>
        <end position="211"/>
    </location>
</feature>
<protein>
    <submittedName>
        <fullName evidence="8">Uncharacterized protein</fullName>
    </submittedName>
</protein>
<dbReference type="InterPro" id="IPR017903">
    <property type="entry name" value="COS_domain"/>
</dbReference>
<dbReference type="Gene3D" id="1.20.5.170">
    <property type="match status" value="1"/>
</dbReference>
<dbReference type="InterPro" id="IPR047153">
    <property type="entry name" value="TRIM45/56/19-like"/>
</dbReference>
<gene>
    <name evidence="8" type="ORF">MNOR_LOCUS24734</name>
</gene>
<feature type="non-terminal residue" evidence="8">
    <location>
        <position position="436"/>
    </location>
</feature>
<dbReference type="SUPFAM" id="SSF57850">
    <property type="entry name" value="RING/U-box"/>
    <property type="match status" value="1"/>
</dbReference>
<feature type="domain" description="B box-type" evidence="6">
    <location>
        <begin position="225"/>
        <end position="265"/>
    </location>
</feature>
<dbReference type="SMART" id="SM00502">
    <property type="entry name" value="BBC"/>
    <property type="match status" value="1"/>
</dbReference>
<dbReference type="InterPro" id="IPR013083">
    <property type="entry name" value="Znf_RING/FYVE/PHD"/>
</dbReference>
<evidence type="ECO:0000313" key="8">
    <source>
        <dbReference type="EMBL" id="CAL4124731.1"/>
    </source>
</evidence>
<evidence type="ECO:0000256" key="1">
    <source>
        <dbReference type="ARBA" id="ARBA00022723"/>
    </source>
</evidence>
<dbReference type="InterPro" id="IPR000315">
    <property type="entry name" value="Znf_B-box"/>
</dbReference>
<accession>A0AAV2RJ29</accession>
<dbReference type="PANTHER" id="PTHR25462">
    <property type="entry name" value="BONUS, ISOFORM C-RELATED"/>
    <property type="match status" value="1"/>
</dbReference>
<dbReference type="SMART" id="SM00336">
    <property type="entry name" value="BBOX"/>
    <property type="match status" value="2"/>
</dbReference>
<dbReference type="GO" id="GO:0008270">
    <property type="term" value="F:zinc ion binding"/>
    <property type="evidence" value="ECO:0007669"/>
    <property type="project" value="UniProtKB-KW"/>
</dbReference>
<feature type="domain" description="COS" evidence="7">
    <location>
        <begin position="373"/>
        <end position="433"/>
    </location>
</feature>
<dbReference type="GO" id="GO:0061630">
    <property type="term" value="F:ubiquitin protein ligase activity"/>
    <property type="evidence" value="ECO:0007669"/>
    <property type="project" value="TreeGrafter"/>
</dbReference>
<dbReference type="PROSITE" id="PS51262">
    <property type="entry name" value="COS"/>
    <property type="match status" value="1"/>
</dbReference>
<keyword evidence="1" id="KW-0479">Metal-binding</keyword>
<dbReference type="Gene3D" id="3.30.160.60">
    <property type="entry name" value="Classic Zinc Finger"/>
    <property type="match status" value="1"/>
</dbReference>
<sequence length="436" mass="48714">MEEELKCPYCSRIYDHPVLLPPCHHALCLRCAISLTEHTQKDVGGQLAEGGAEGGDKISVQGNKNNEIVQQHDLNGKNKNGMGTEASGADEEVQENEAPSEPIHDADQSQVLKCLECHTVVKMGPDGALGLPRYTAMVNIIARKRTNEPADAATSVDQGDSSIPYCQVCEEAPGSKATMECRQCRVLYCEVCIKMRHPARGPLADHVLSPVVTTKPDVEGETMLQQHEVCLAHGERPSIYCESCHWCGCEECASIHHQEHSLQPLDVLAKKQKTELSESLQQLSNRAKSAAVYKTSIKTVQDRVNLHCDLLDSEVERQCSELEQAIEEARTRLLEQLQQERDITNKTYREQTTSCTKRLQQTTALVQFCIQAIKEPEPDAFMQMGPQLIGRVSDLDLTWDKELTSTTTRMSPYIDLDLDHTNVLRGFNLFNFIKMK</sequence>
<evidence type="ECO:0000256" key="5">
    <source>
        <dbReference type="SAM" id="MobiDB-lite"/>
    </source>
</evidence>
<evidence type="ECO:0000259" key="6">
    <source>
        <dbReference type="PROSITE" id="PS50119"/>
    </source>
</evidence>
<dbReference type="InterPro" id="IPR003649">
    <property type="entry name" value="Bbox_C"/>
</dbReference>
<dbReference type="EMBL" id="CAXKWB010022936">
    <property type="protein sequence ID" value="CAL4124731.1"/>
    <property type="molecule type" value="Genomic_DNA"/>
</dbReference>
<dbReference type="Gene3D" id="4.10.830.40">
    <property type="match status" value="1"/>
</dbReference>
<evidence type="ECO:0000256" key="3">
    <source>
        <dbReference type="PROSITE-ProRule" id="PRU00024"/>
    </source>
</evidence>
<evidence type="ECO:0000313" key="9">
    <source>
        <dbReference type="Proteomes" id="UP001497623"/>
    </source>
</evidence>
<proteinExistence type="predicted"/>
<keyword evidence="3" id="KW-0863">Zinc-finger</keyword>
<dbReference type="PROSITE" id="PS50119">
    <property type="entry name" value="ZF_BBOX"/>
    <property type="match status" value="2"/>
</dbReference>
<feature type="coiled-coil region" evidence="4">
    <location>
        <begin position="308"/>
        <end position="354"/>
    </location>
</feature>
<dbReference type="PANTHER" id="PTHR25462:SF306">
    <property type="entry name" value="TRIPARTITE MOTIF CONTAINING 9"/>
    <property type="match status" value="1"/>
</dbReference>
<evidence type="ECO:0000256" key="4">
    <source>
        <dbReference type="SAM" id="Coils"/>
    </source>
</evidence>
<keyword evidence="2 4" id="KW-0175">Coiled coil</keyword>
<reference evidence="8 9" key="1">
    <citation type="submission" date="2024-05" db="EMBL/GenBank/DDBJ databases">
        <authorList>
            <person name="Wallberg A."/>
        </authorList>
    </citation>
    <scope>NUCLEOTIDE SEQUENCE [LARGE SCALE GENOMIC DNA]</scope>
</reference>
<evidence type="ECO:0000256" key="2">
    <source>
        <dbReference type="ARBA" id="ARBA00023054"/>
    </source>
</evidence>
<keyword evidence="9" id="KW-1185">Reference proteome</keyword>
<dbReference type="Pfam" id="PF22586">
    <property type="entry name" value="ANCHR-like_BBOX"/>
    <property type="match status" value="1"/>
</dbReference>
<dbReference type="AlphaFoldDB" id="A0AAV2RJ29"/>
<dbReference type="Proteomes" id="UP001497623">
    <property type="component" value="Unassembled WGS sequence"/>
</dbReference>
<keyword evidence="3" id="KW-0862">Zinc</keyword>
<comment type="caution">
    <text evidence="8">The sequence shown here is derived from an EMBL/GenBank/DDBJ whole genome shotgun (WGS) entry which is preliminary data.</text>
</comment>
<name>A0AAV2RJ29_MEGNR</name>
<feature type="region of interest" description="Disordered" evidence="5">
    <location>
        <begin position="72"/>
        <end position="103"/>
    </location>
</feature>
<evidence type="ECO:0000259" key="7">
    <source>
        <dbReference type="PROSITE" id="PS51262"/>
    </source>
</evidence>
<dbReference type="SUPFAM" id="SSF57845">
    <property type="entry name" value="B-box zinc-binding domain"/>
    <property type="match status" value="1"/>
</dbReference>